<dbReference type="PANTHER" id="PTHR11697:SF230">
    <property type="entry name" value="ZINC FINGER, MYM DOMAIN CONTAINING 1"/>
    <property type="match status" value="1"/>
</dbReference>
<dbReference type="InterPro" id="IPR012337">
    <property type="entry name" value="RNaseH-like_sf"/>
</dbReference>
<evidence type="ECO:0008006" key="5">
    <source>
        <dbReference type="Google" id="ProtNLM"/>
    </source>
</evidence>
<dbReference type="Proteomes" id="UP001152523">
    <property type="component" value="Unassembled WGS sequence"/>
</dbReference>
<sequence length="499" mass="57556">MGNRVRKMIREDVGNGCFCILVDEARDASHREQMTIILRYVNSCGVLTERFFAIKSVISTTSLNLKNEISDILVRFDLDLSKLRGQGYDGANNMRGTWNGLQALFLRDYPCAYYVHCFAHRLQLVLVYAAKDVSVIWEFFSQRIEVERMLETGERESGSGANQIGNLQRAGATRWSSHYDSIKSLIDMFTATCKVLEYLQEHCPKVSSRAEVCGVYRHFACFEFVFSLLLMHKVMGITSILCQGLQKKSLDILLVAMRYVSTTQLILGELRENGWEDFLEEVKEFCSKHEIHVPELNSKYMVGRCRKQTTVEHHYHFDVFNEAIDFVLVELRTRFNDKSMELLSLSASLDPKNSYESFNADAICTLARKFYPEDFSSQDIRALEFELQHYVHDVIPDTKFQVATLVELCEELTKSRRSDSYVMMSRLIRLVLILPVSTATAERSFSAMKLLKTTLRNKMADDFLADCMMLYIERDLTLSIDVDYIVDEFFASKPRRGQI</sequence>
<gene>
    <name evidence="3" type="ORF">CEPIT_LOCUS16403</name>
</gene>
<dbReference type="AlphaFoldDB" id="A0AAV0DNM7"/>
<dbReference type="EMBL" id="CAMAPF010000121">
    <property type="protein sequence ID" value="CAH9103364.1"/>
    <property type="molecule type" value="Genomic_DNA"/>
</dbReference>
<dbReference type="PANTHER" id="PTHR11697">
    <property type="entry name" value="GENERAL TRANSCRIPTION FACTOR 2-RELATED ZINC FINGER PROTEIN"/>
    <property type="match status" value="1"/>
</dbReference>
<reference evidence="3" key="1">
    <citation type="submission" date="2022-07" db="EMBL/GenBank/DDBJ databases">
        <authorList>
            <person name="Macas J."/>
            <person name="Novak P."/>
            <person name="Neumann P."/>
        </authorList>
    </citation>
    <scope>NUCLEOTIDE SEQUENCE</scope>
</reference>
<dbReference type="GO" id="GO:0046983">
    <property type="term" value="F:protein dimerization activity"/>
    <property type="evidence" value="ECO:0007669"/>
    <property type="project" value="InterPro"/>
</dbReference>
<evidence type="ECO:0000259" key="2">
    <source>
        <dbReference type="Pfam" id="PF14291"/>
    </source>
</evidence>
<name>A0AAV0DNM7_9ASTE</name>
<dbReference type="InterPro" id="IPR008906">
    <property type="entry name" value="HATC_C_dom"/>
</dbReference>
<evidence type="ECO:0000313" key="4">
    <source>
        <dbReference type="Proteomes" id="UP001152523"/>
    </source>
</evidence>
<accession>A0AAV0DNM7</accession>
<feature type="domain" description="DUF4371" evidence="2">
    <location>
        <begin position="4"/>
        <end position="100"/>
    </location>
</feature>
<dbReference type="SUPFAM" id="SSF53098">
    <property type="entry name" value="Ribonuclease H-like"/>
    <property type="match status" value="1"/>
</dbReference>
<organism evidence="3 4">
    <name type="scientific">Cuscuta epithymum</name>
    <dbReference type="NCBI Taxonomy" id="186058"/>
    <lineage>
        <taxon>Eukaryota</taxon>
        <taxon>Viridiplantae</taxon>
        <taxon>Streptophyta</taxon>
        <taxon>Embryophyta</taxon>
        <taxon>Tracheophyta</taxon>
        <taxon>Spermatophyta</taxon>
        <taxon>Magnoliopsida</taxon>
        <taxon>eudicotyledons</taxon>
        <taxon>Gunneridae</taxon>
        <taxon>Pentapetalae</taxon>
        <taxon>asterids</taxon>
        <taxon>lamiids</taxon>
        <taxon>Solanales</taxon>
        <taxon>Convolvulaceae</taxon>
        <taxon>Cuscuteae</taxon>
        <taxon>Cuscuta</taxon>
        <taxon>Cuscuta subgen. Cuscuta</taxon>
    </lineage>
</organism>
<dbReference type="Pfam" id="PF05699">
    <property type="entry name" value="Dimer_Tnp_hAT"/>
    <property type="match status" value="1"/>
</dbReference>
<dbReference type="InterPro" id="IPR025398">
    <property type="entry name" value="DUF4371"/>
</dbReference>
<dbReference type="Pfam" id="PF14291">
    <property type="entry name" value="DUF4371"/>
    <property type="match status" value="1"/>
</dbReference>
<comment type="caution">
    <text evidence="3">The sequence shown here is derived from an EMBL/GenBank/DDBJ whole genome shotgun (WGS) entry which is preliminary data.</text>
</comment>
<evidence type="ECO:0000259" key="1">
    <source>
        <dbReference type="Pfam" id="PF05699"/>
    </source>
</evidence>
<protein>
    <recommendedName>
        <fullName evidence="5">HAT C-terminal dimerisation domain-containing protein</fullName>
    </recommendedName>
</protein>
<evidence type="ECO:0000313" key="3">
    <source>
        <dbReference type="EMBL" id="CAH9103364.1"/>
    </source>
</evidence>
<dbReference type="InterPro" id="IPR055298">
    <property type="entry name" value="AtLOH3-like"/>
</dbReference>
<proteinExistence type="predicted"/>
<feature type="domain" description="HAT C-terminal dimerisation" evidence="1">
    <location>
        <begin position="416"/>
        <end position="476"/>
    </location>
</feature>
<keyword evidence="4" id="KW-1185">Reference proteome</keyword>